<dbReference type="AlphaFoldDB" id="A0A2M4D6Y1"/>
<proteinExistence type="predicted"/>
<reference evidence="2" key="1">
    <citation type="submission" date="2018-01" db="EMBL/GenBank/DDBJ databases">
        <title>An insight into the sialome of Amazonian anophelines.</title>
        <authorList>
            <person name="Ribeiro J.M."/>
            <person name="Scarpassa V."/>
            <person name="Calvo E."/>
        </authorList>
    </citation>
    <scope>NUCLEOTIDE SEQUENCE</scope>
</reference>
<sequence length="160" mass="18295">MLLLLLLLLLQTVVHGPAHRHTTRYERLVRGCWLTVGEVARAVVGRCVRQQLLLRHQVVHLQPEVGHLRSHALERRLHAVYVGAYRLEVALQVLHVPRQPGQRFVLHPGAILHDRAHVRHEGFLADARVFPNLAHHIGDDARAVRLMEGTTTLHGRVHRR</sequence>
<accession>A0A2M4D6Y1</accession>
<organism evidence="2">
    <name type="scientific">Anopheles darlingi</name>
    <name type="common">Mosquito</name>
    <dbReference type="NCBI Taxonomy" id="43151"/>
    <lineage>
        <taxon>Eukaryota</taxon>
        <taxon>Metazoa</taxon>
        <taxon>Ecdysozoa</taxon>
        <taxon>Arthropoda</taxon>
        <taxon>Hexapoda</taxon>
        <taxon>Insecta</taxon>
        <taxon>Pterygota</taxon>
        <taxon>Neoptera</taxon>
        <taxon>Endopterygota</taxon>
        <taxon>Diptera</taxon>
        <taxon>Nematocera</taxon>
        <taxon>Culicoidea</taxon>
        <taxon>Culicidae</taxon>
        <taxon>Anophelinae</taxon>
        <taxon>Anopheles</taxon>
    </lineage>
</organism>
<keyword evidence="1" id="KW-0732">Signal</keyword>
<name>A0A2M4D6Y1_ANODA</name>
<feature type="signal peptide" evidence="1">
    <location>
        <begin position="1"/>
        <end position="16"/>
    </location>
</feature>
<dbReference type="EMBL" id="GGFL01009157">
    <property type="protein sequence ID" value="MBW73335.1"/>
    <property type="molecule type" value="Transcribed_RNA"/>
</dbReference>
<evidence type="ECO:0000256" key="1">
    <source>
        <dbReference type="SAM" id="SignalP"/>
    </source>
</evidence>
<evidence type="ECO:0000313" key="2">
    <source>
        <dbReference type="EMBL" id="MBW73335.1"/>
    </source>
</evidence>
<feature type="chain" id="PRO_5014818121" evidence="1">
    <location>
        <begin position="17"/>
        <end position="160"/>
    </location>
</feature>
<protein>
    <submittedName>
        <fullName evidence="2">Putative secreted protein</fullName>
    </submittedName>
</protein>